<accession>A0A438G2G4</accession>
<evidence type="ECO:0000313" key="2">
    <source>
        <dbReference type="EMBL" id="RVW66386.1"/>
    </source>
</evidence>
<dbReference type="AlphaFoldDB" id="A0A438G2G4"/>
<dbReference type="InterPro" id="IPR043128">
    <property type="entry name" value="Rev_trsase/Diguanyl_cyclase"/>
</dbReference>
<dbReference type="SUPFAM" id="SSF53098">
    <property type="entry name" value="Ribonuclease H-like"/>
    <property type="match status" value="1"/>
</dbReference>
<dbReference type="InterPro" id="IPR012337">
    <property type="entry name" value="RNaseH-like_sf"/>
</dbReference>
<gene>
    <name evidence="2" type="primary">POL_1</name>
    <name evidence="2" type="ORF">CK203_065697</name>
</gene>
<name>A0A438G2G4_VITVI</name>
<dbReference type="Gene3D" id="3.30.420.10">
    <property type="entry name" value="Ribonuclease H-like superfamily/Ribonuclease H"/>
    <property type="match status" value="1"/>
</dbReference>
<dbReference type="Proteomes" id="UP000288805">
    <property type="component" value="Unassembled WGS sequence"/>
</dbReference>
<dbReference type="Pfam" id="PF17919">
    <property type="entry name" value="RT_RNaseH_2"/>
    <property type="match status" value="1"/>
</dbReference>
<dbReference type="InterPro" id="IPR041577">
    <property type="entry name" value="RT_RNaseH_2"/>
</dbReference>
<dbReference type="InterPro" id="IPR036397">
    <property type="entry name" value="RNaseH_sf"/>
</dbReference>
<dbReference type="SUPFAM" id="SSF56672">
    <property type="entry name" value="DNA/RNA polymerases"/>
    <property type="match status" value="1"/>
</dbReference>
<protein>
    <submittedName>
        <fullName evidence="2">Retrovirus-related Pol polyprotein from transposon 412</fullName>
    </submittedName>
</protein>
<feature type="domain" description="Reverse transcriptase/retrotransposon-derived protein RNase H-like" evidence="1">
    <location>
        <begin position="120"/>
        <end position="214"/>
    </location>
</feature>
<proteinExistence type="predicted"/>
<evidence type="ECO:0000313" key="3">
    <source>
        <dbReference type="Proteomes" id="UP000288805"/>
    </source>
</evidence>
<dbReference type="PANTHER" id="PTHR48475:SF1">
    <property type="entry name" value="RNASE H TYPE-1 DOMAIN-CONTAINING PROTEIN"/>
    <property type="match status" value="1"/>
</dbReference>
<comment type="caution">
    <text evidence="2">The sequence shown here is derived from an EMBL/GenBank/DDBJ whole genome shotgun (WGS) entry which is preliminary data.</text>
</comment>
<organism evidence="2 3">
    <name type="scientific">Vitis vinifera</name>
    <name type="common">Grape</name>
    <dbReference type="NCBI Taxonomy" id="29760"/>
    <lineage>
        <taxon>Eukaryota</taxon>
        <taxon>Viridiplantae</taxon>
        <taxon>Streptophyta</taxon>
        <taxon>Embryophyta</taxon>
        <taxon>Tracheophyta</taxon>
        <taxon>Spermatophyta</taxon>
        <taxon>Magnoliopsida</taxon>
        <taxon>eudicotyledons</taxon>
        <taxon>Gunneridae</taxon>
        <taxon>Pentapetalae</taxon>
        <taxon>rosids</taxon>
        <taxon>Vitales</taxon>
        <taxon>Vitaceae</taxon>
        <taxon>Viteae</taxon>
        <taxon>Vitis</taxon>
    </lineage>
</organism>
<dbReference type="GO" id="GO:0003676">
    <property type="term" value="F:nucleic acid binding"/>
    <property type="evidence" value="ECO:0007669"/>
    <property type="project" value="InterPro"/>
</dbReference>
<sequence length="310" mass="35704">MTKIFKPLIGHTIEVYIEEQVRHLQEVFHLLRRYDMKLNPSKCAFGVSADKILGFMVTQRGIEVSQDQIKAVMETPAPSNKKELQRLTDKLVALRRFIARFTDKLQPFFLLLRKADATGWTDNCQNAFKKIKHYLTQPPILSSPQSGERLYMYLAVSNWAVSAVLFRCLSHKEQRLVCYINRAMVDAETRYLKMEQTVLDLQSAAQKLRPYFQAHLAIELSEYEIEYQPRLSMKGQVMAYFIAEVPQQLAQNMESCKVGWWTLQVDGVSRSSESGVGLLLKSTTGEQLEQAIRLRFPTSNNEAEYEAILL</sequence>
<dbReference type="EMBL" id="QGNW01000660">
    <property type="protein sequence ID" value="RVW66386.1"/>
    <property type="molecule type" value="Genomic_DNA"/>
</dbReference>
<evidence type="ECO:0000259" key="1">
    <source>
        <dbReference type="Pfam" id="PF17919"/>
    </source>
</evidence>
<dbReference type="PANTHER" id="PTHR48475">
    <property type="entry name" value="RIBONUCLEASE H"/>
    <property type="match status" value="1"/>
</dbReference>
<dbReference type="Gene3D" id="3.30.70.270">
    <property type="match status" value="2"/>
</dbReference>
<reference evidence="2 3" key="1">
    <citation type="journal article" date="2018" name="PLoS Genet.">
        <title>Population sequencing reveals clonal diversity and ancestral inbreeding in the grapevine cultivar Chardonnay.</title>
        <authorList>
            <person name="Roach M.J."/>
            <person name="Johnson D.L."/>
            <person name="Bohlmann J."/>
            <person name="van Vuuren H.J."/>
            <person name="Jones S.J."/>
            <person name="Pretorius I.S."/>
            <person name="Schmidt S.A."/>
            <person name="Borneman A.R."/>
        </authorList>
    </citation>
    <scope>NUCLEOTIDE SEQUENCE [LARGE SCALE GENOMIC DNA]</scope>
    <source>
        <strain evidence="3">cv. Chardonnay</strain>
        <tissue evidence="2">Leaf</tissue>
    </source>
</reference>
<dbReference type="InterPro" id="IPR043502">
    <property type="entry name" value="DNA/RNA_pol_sf"/>
</dbReference>